<feature type="coiled-coil region" evidence="5">
    <location>
        <begin position="48"/>
        <end position="103"/>
    </location>
</feature>
<evidence type="ECO:0000256" key="3">
    <source>
        <dbReference type="ARBA" id="ARBA00022729"/>
    </source>
</evidence>
<dbReference type="NCBIfam" id="NF040941">
    <property type="entry name" value="GGGWT_bact"/>
    <property type="match status" value="1"/>
</dbReference>
<sequence length="534" mass="59293">MARCSLMFIHFLGLMMYISSATSSSPSATIFTLEEKLHTLTDNFIKFKEDVENKHVQLEAKNAKLEANDQIHKDVRRVLENKVTQLEARVIQLEATAEHQESLLIALQTEQSLTTTSGSRIIPSAGKSSIARTCRELRATDPSLPSGMYWIDPDGQGIGDDAIYVQCNMTSGSTFVPHDSESPIDVGHCADPGCYSRAINYVASSRQIKALSQLSAECQQSIKYECNYAPFETNNIVYSWWNDKDGNPQYFWSGSNSSVHTCQCGIDHNCVEDYVKCNCDSIVPLLLADNGVIRDKEILPISRLNFGRTQLATSSGVHTLGQFECMGQVSVAGIPTSCEDLWLVGHTLSGLYSVMGTSKMESVYCDFTKLPDDAGFQKWIGYADIKSALTYFHVSRNAHFSQIGTPIPFQISQVNTENAMDLNTGKFRAPRTGTYFFSFNGMVEIPASQTRVGLGVAIYLNGVRKGRSWNEKINGGSSDNDQVGLQVTLNLKTGDQVWMEIDAKYSETFLFELVDGIYTHFTGWILEEEIKNSL</sequence>
<evidence type="ECO:0000256" key="4">
    <source>
        <dbReference type="ARBA" id="ARBA00023119"/>
    </source>
</evidence>
<evidence type="ECO:0000256" key="5">
    <source>
        <dbReference type="SAM" id="Coils"/>
    </source>
</evidence>
<dbReference type="SMART" id="SM00038">
    <property type="entry name" value="COLFI"/>
    <property type="match status" value="1"/>
</dbReference>
<keyword evidence="9" id="KW-1185">Reference proteome</keyword>
<keyword evidence="4" id="KW-0176">Collagen</keyword>
<dbReference type="PANTHER" id="PTHR22923">
    <property type="entry name" value="CEREBELLIN-RELATED"/>
    <property type="match status" value="1"/>
</dbReference>
<dbReference type="Gene3D" id="2.60.120.1000">
    <property type="match status" value="1"/>
</dbReference>
<dbReference type="InterPro" id="IPR050822">
    <property type="entry name" value="Cerebellin_Synaptic_Org"/>
</dbReference>
<dbReference type="eggNOG" id="KOG3516">
    <property type="taxonomic scope" value="Eukaryota"/>
</dbReference>
<dbReference type="Gene3D" id="2.60.120.40">
    <property type="match status" value="1"/>
</dbReference>
<evidence type="ECO:0000313" key="9">
    <source>
        <dbReference type="Proteomes" id="UP000000305"/>
    </source>
</evidence>
<dbReference type="InterPro" id="IPR000885">
    <property type="entry name" value="Fib_collagen_C"/>
</dbReference>
<dbReference type="AlphaFoldDB" id="E9HD38"/>
<accession>E9HD38</accession>
<feature type="chain" id="PRO_5003241895" description="C1q domain-containing protein" evidence="6">
    <location>
        <begin position="24"/>
        <end position="534"/>
    </location>
</feature>
<organism evidence="8 9">
    <name type="scientific">Daphnia pulex</name>
    <name type="common">Water flea</name>
    <dbReference type="NCBI Taxonomy" id="6669"/>
    <lineage>
        <taxon>Eukaryota</taxon>
        <taxon>Metazoa</taxon>
        <taxon>Ecdysozoa</taxon>
        <taxon>Arthropoda</taxon>
        <taxon>Crustacea</taxon>
        <taxon>Branchiopoda</taxon>
        <taxon>Diplostraca</taxon>
        <taxon>Cladocera</taxon>
        <taxon>Anomopoda</taxon>
        <taxon>Daphniidae</taxon>
        <taxon>Daphnia</taxon>
    </lineage>
</organism>
<dbReference type="PANTHER" id="PTHR22923:SF62">
    <property type="entry name" value="CVP18"/>
    <property type="match status" value="1"/>
</dbReference>
<feature type="signal peptide" evidence="6">
    <location>
        <begin position="1"/>
        <end position="23"/>
    </location>
</feature>
<evidence type="ECO:0000256" key="1">
    <source>
        <dbReference type="ARBA" id="ARBA00004613"/>
    </source>
</evidence>
<comment type="subcellular location">
    <subcellularLocation>
        <location evidence="1">Secreted</location>
    </subcellularLocation>
</comment>
<dbReference type="PhylomeDB" id="E9HD38"/>
<dbReference type="Pfam" id="PF00386">
    <property type="entry name" value="C1q"/>
    <property type="match status" value="1"/>
</dbReference>
<dbReference type="InParanoid" id="E9HD38"/>
<dbReference type="InterPro" id="IPR008983">
    <property type="entry name" value="Tumour_necrosis_fac-like_dom"/>
</dbReference>
<evidence type="ECO:0000256" key="2">
    <source>
        <dbReference type="ARBA" id="ARBA00022525"/>
    </source>
</evidence>
<dbReference type="HOGENOM" id="CLU_029491_0_0_1"/>
<name>E9HD38_DAPPU</name>
<dbReference type="Pfam" id="PF01410">
    <property type="entry name" value="COLFI"/>
    <property type="match status" value="1"/>
</dbReference>
<dbReference type="GO" id="GO:0005201">
    <property type="term" value="F:extracellular matrix structural constituent"/>
    <property type="evidence" value="ECO:0007669"/>
    <property type="project" value="InterPro"/>
</dbReference>
<evidence type="ECO:0000256" key="6">
    <source>
        <dbReference type="SAM" id="SignalP"/>
    </source>
</evidence>
<protein>
    <recommendedName>
        <fullName evidence="7">C1q domain-containing protein</fullName>
    </recommendedName>
</protein>
<keyword evidence="3 6" id="KW-0732">Signal</keyword>
<evidence type="ECO:0000259" key="7">
    <source>
        <dbReference type="PROSITE" id="PS50871"/>
    </source>
</evidence>
<dbReference type="InterPro" id="IPR001073">
    <property type="entry name" value="C1q_dom"/>
</dbReference>
<dbReference type="EMBL" id="GL732622">
    <property type="protein sequence ID" value="EFX70355.1"/>
    <property type="molecule type" value="Genomic_DNA"/>
</dbReference>
<feature type="domain" description="C1q" evidence="7">
    <location>
        <begin position="385"/>
        <end position="532"/>
    </location>
</feature>
<dbReference type="SUPFAM" id="SSF49842">
    <property type="entry name" value="TNF-like"/>
    <property type="match status" value="1"/>
</dbReference>
<gene>
    <name evidence="8" type="ORF">DAPPUDRAFT_112805</name>
</gene>
<keyword evidence="2" id="KW-0964">Secreted</keyword>
<reference evidence="8 9" key="1">
    <citation type="journal article" date="2011" name="Science">
        <title>The ecoresponsive genome of Daphnia pulex.</title>
        <authorList>
            <person name="Colbourne J.K."/>
            <person name="Pfrender M.E."/>
            <person name="Gilbert D."/>
            <person name="Thomas W.K."/>
            <person name="Tucker A."/>
            <person name="Oakley T.H."/>
            <person name="Tokishita S."/>
            <person name="Aerts A."/>
            <person name="Arnold G.J."/>
            <person name="Basu M.K."/>
            <person name="Bauer D.J."/>
            <person name="Caceres C.E."/>
            <person name="Carmel L."/>
            <person name="Casola C."/>
            <person name="Choi J.H."/>
            <person name="Detter J.C."/>
            <person name="Dong Q."/>
            <person name="Dusheyko S."/>
            <person name="Eads B.D."/>
            <person name="Frohlich T."/>
            <person name="Geiler-Samerotte K.A."/>
            <person name="Gerlach D."/>
            <person name="Hatcher P."/>
            <person name="Jogdeo S."/>
            <person name="Krijgsveld J."/>
            <person name="Kriventseva E.V."/>
            <person name="Kultz D."/>
            <person name="Laforsch C."/>
            <person name="Lindquist E."/>
            <person name="Lopez J."/>
            <person name="Manak J.R."/>
            <person name="Muller J."/>
            <person name="Pangilinan J."/>
            <person name="Patwardhan R.P."/>
            <person name="Pitluck S."/>
            <person name="Pritham E.J."/>
            <person name="Rechtsteiner A."/>
            <person name="Rho M."/>
            <person name="Rogozin I.B."/>
            <person name="Sakarya O."/>
            <person name="Salamov A."/>
            <person name="Schaack S."/>
            <person name="Shapiro H."/>
            <person name="Shiga Y."/>
            <person name="Skalitzky C."/>
            <person name="Smith Z."/>
            <person name="Souvorov A."/>
            <person name="Sung W."/>
            <person name="Tang Z."/>
            <person name="Tsuchiya D."/>
            <person name="Tu H."/>
            <person name="Vos H."/>
            <person name="Wang M."/>
            <person name="Wolf Y.I."/>
            <person name="Yamagata H."/>
            <person name="Yamada T."/>
            <person name="Ye Y."/>
            <person name="Shaw J.R."/>
            <person name="Andrews J."/>
            <person name="Crease T.J."/>
            <person name="Tang H."/>
            <person name="Lucas S.M."/>
            <person name="Robertson H.M."/>
            <person name="Bork P."/>
            <person name="Koonin E.V."/>
            <person name="Zdobnov E.M."/>
            <person name="Grigoriev I.V."/>
            <person name="Lynch M."/>
            <person name="Boore J.L."/>
        </authorList>
    </citation>
    <scope>NUCLEOTIDE SEQUENCE [LARGE SCALE GENOMIC DNA]</scope>
</reference>
<dbReference type="GO" id="GO:0005581">
    <property type="term" value="C:collagen trimer"/>
    <property type="evidence" value="ECO:0007669"/>
    <property type="project" value="UniProtKB-KW"/>
</dbReference>
<evidence type="ECO:0000313" key="8">
    <source>
        <dbReference type="EMBL" id="EFX70355.1"/>
    </source>
</evidence>
<proteinExistence type="predicted"/>
<dbReference type="Proteomes" id="UP000000305">
    <property type="component" value="Unassembled WGS sequence"/>
</dbReference>
<dbReference type="SMART" id="SM00110">
    <property type="entry name" value="C1Q"/>
    <property type="match status" value="1"/>
</dbReference>
<keyword evidence="5" id="KW-0175">Coiled coil</keyword>
<dbReference type="OrthoDB" id="6339100at2759"/>
<dbReference type="GO" id="GO:0005615">
    <property type="term" value="C:extracellular space"/>
    <property type="evidence" value="ECO:0000318"/>
    <property type="project" value="GO_Central"/>
</dbReference>
<dbReference type="PROSITE" id="PS50871">
    <property type="entry name" value="C1Q"/>
    <property type="match status" value="1"/>
</dbReference>
<dbReference type="KEGG" id="dpx:DAPPUDRAFT_112805"/>